<dbReference type="Proteomes" id="UP001497453">
    <property type="component" value="Chromosome 5"/>
</dbReference>
<reference evidence="3" key="1">
    <citation type="submission" date="2024-04" db="EMBL/GenBank/DDBJ databases">
        <authorList>
            <person name="Shaw F."/>
            <person name="Minotto A."/>
        </authorList>
    </citation>
    <scope>NUCLEOTIDE SEQUENCE [LARGE SCALE GENOMIC DNA]</scope>
</reference>
<name>A0ABP1DQB5_9APHY</name>
<sequence length="89" mass="9378">MPSKPHVRQAYPQEIGSCRHEMLGTSGSHGVAPEVALAPPLSPVLTSNYRSLDSIRPAVAAASIEQQRREEGSADKEGDSVAAGNVQVE</sequence>
<feature type="compositionally biased region" description="Basic and acidic residues" evidence="1">
    <location>
        <begin position="66"/>
        <end position="79"/>
    </location>
</feature>
<accession>A0ABP1DQB5</accession>
<dbReference type="EMBL" id="OZ037948">
    <property type="protein sequence ID" value="CAL1709327.1"/>
    <property type="molecule type" value="Genomic_DNA"/>
</dbReference>
<keyword evidence="3" id="KW-1185">Reference proteome</keyword>
<gene>
    <name evidence="2" type="ORF">GFSPODELE1_LOCUS7300</name>
</gene>
<organism evidence="2 3">
    <name type="scientific">Somion occarium</name>
    <dbReference type="NCBI Taxonomy" id="3059160"/>
    <lineage>
        <taxon>Eukaryota</taxon>
        <taxon>Fungi</taxon>
        <taxon>Dikarya</taxon>
        <taxon>Basidiomycota</taxon>
        <taxon>Agaricomycotina</taxon>
        <taxon>Agaricomycetes</taxon>
        <taxon>Polyporales</taxon>
        <taxon>Cerrenaceae</taxon>
        <taxon>Somion</taxon>
    </lineage>
</organism>
<proteinExistence type="predicted"/>
<feature type="region of interest" description="Disordered" evidence="1">
    <location>
        <begin position="63"/>
        <end position="89"/>
    </location>
</feature>
<evidence type="ECO:0000256" key="1">
    <source>
        <dbReference type="SAM" id="MobiDB-lite"/>
    </source>
</evidence>
<protein>
    <submittedName>
        <fullName evidence="2">Uncharacterized protein</fullName>
    </submittedName>
</protein>
<evidence type="ECO:0000313" key="3">
    <source>
        <dbReference type="Proteomes" id="UP001497453"/>
    </source>
</evidence>
<evidence type="ECO:0000313" key="2">
    <source>
        <dbReference type="EMBL" id="CAL1709327.1"/>
    </source>
</evidence>